<feature type="compositionally biased region" description="Basic residues" evidence="1">
    <location>
        <begin position="20"/>
        <end position="33"/>
    </location>
</feature>
<gene>
    <name evidence="2" type="ORF">NPIL_633711</name>
</gene>
<evidence type="ECO:0000256" key="1">
    <source>
        <dbReference type="SAM" id="MobiDB-lite"/>
    </source>
</evidence>
<keyword evidence="3" id="KW-1185">Reference proteome</keyword>
<sequence>METDKKPKQTDKKPKQTDKKPKKTDKKLKKTDKKPKQTDKKPKKKKRESPRAPQSYHRIALLRNSPNFRREARTEGHVKTYSRESSSSGQFLHFFLSSQMVITNAATVKPASHRVGKEIVKERSSAKRVTSIRVPTG</sequence>
<name>A0A8X6UCG2_NEPPI</name>
<dbReference type="EMBL" id="BMAW01027816">
    <property type="protein sequence ID" value="GFU04239.1"/>
    <property type="molecule type" value="Genomic_DNA"/>
</dbReference>
<feature type="compositionally biased region" description="Basic and acidic residues" evidence="1">
    <location>
        <begin position="68"/>
        <end position="82"/>
    </location>
</feature>
<evidence type="ECO:0000313" key="3">
    <source>
        <dbReference type="Proteomes" id="UP000887013"/>
    </source>
</evidence>
<accession>A0A8X6UCG2</accession>
<evidence type="ECO:0000313" key="2">
    <source>
        <dbReference type="EMBL" id="GFU04239.1"/>
    </source>
</evidence>
<dbReference type="Proteomes" id="UP000887013">
    <property type="component" value="Unassembled WGS sequence"/>
</dbReference>
<protein>
    <submittedName>
        <fullName evidence="2">Uncharacterized protein</fullName>
    </submittedName>
</protein>
<feature type="compositionally biased region" description="Basic and acidic residues" evidence="1">
    <location>
        <begin position="1"/>
        <end position="19"/>
    </location>
</feature>
<proteinExistence type="predicted"/>
<dbReference type="AlphaFoldDB" id="A0A8X6UCG2"/>
<comment type="caution">
    <text evidence="2">The sequence shown here is derived from an EMBL/GenBank/DDBJ whole genome shotgun (WGS) entry which is preliminary data.</text>
</comment>
<feature type="region of interest" description="Disordered" evidence="1">
    <location>
        <begin position="1"/>
        <end position="87"/>
    </location>
</feature>
<organism evidence="2 3">
    <name type="scientific">Nephila pilipes</name>
    <name type="common">Giant wood spider</name>
    <name type="synonym">Nephila maculata</name>
    <dbReference type="NCBI Taxonomy" id="299642"/>
    <lineage>
        <taxon>Eukaryota</taxon>
        <taxon>Metazoa</taxon>
        <taxon>Ecdysozoa</taxon>
        <taxon>Arthropoda</taxon>
        <taxon>Chelicerata</taxon>
        <taxon>Arachnida</taxon>
        <taxon>Araneae</taxon>
        <taxon>Araneomorphae</taxon>
        <taxon>Entelegynae</taxon>
        <taxon>Araneoidea</taxon>
        <taxon>Nephilidae</taxon>
        <taxon>Nephila</taxon>
    </lineage>
</organism>
<reference evidence="2" key="1">
    <citation type="submission" date="2020-08" db="EMBL/GenBank/DDBJ databases">
        <title>Multicomponent nature underlies the extraordinary mechanical properties of spider dragline silk.</title>
        <authorList>
            <person name="Kono N."/>
            <person name="Nakamura H."/>
            <person name="Mori M."/>
            <person name="Yoshida Y."/>
            <person name="Ohtoshi R."/>
            <person name="Malay A.D."/>
            <person name="Moran D.A.P."/>
            <person name="Tomita M."/>
            <person name="Numata K."/>
            <person name="Arakawa K."/>
        </authorList>
    </citation>
    <scope>NUCLEOTIDE SEQUENCE</scope>
</reference>